<dbReference type="AlphaFoldDB" id="A0A7J5U3D2"/>
<comment type="caution">
    <text evidence="2">The sequence shown here is derived from an EMBL/GenBank/DDBJ whole genome shotgun (WGS) entry which is preliminary data.</text>
</comment>
<dbReference type="RefSeq" id="WP_152123577.1">
    <property type="nucleotide sequence ID" value="NZ_WELI01000002.1"/>
</dbReference>
<evidence type="ECO:0000256" key="1">
    <source>
        <dbReference type="SAM" id="Phobius"/>
    </source>
</evidence>
<sequence>MGLAYKNPYLINNRLADVIAAIQVMGTYKFYKLPFDKWADRISGTTDSGIYWKEVFEEHPEFFRLDGNREKASLVWRRQYPKRYHVDQEKKLSQSEYEKLSEKDKQERISRVPLTSEDIKALVSTAISLHSRALEEEKESRWWIPLLVSGGGGLLGALLGAFFRK</sequence>
<dbReference type="EMBL" id="WELI01000002">
    <property type="protein sequence ID" value="KAB7732002.1"/>
    <property type="molecule type" value="Genomic_DNA"/>
</dbReference>
<accession>A0A7J5U3D2</accession>
<protein>
    <submittedName>
        <fullName evidence="2">N-carbamoyl-L-amino acid amidohydrolase</fullName>
    </submittedName>
</protein>
<evidence type="ECO:0000313" key="2">
    <source>
        <dbReference type="EMBL" id="KAB7732002.1"/>
    </source>
</evidence>
<keyword evidence="1" id="KW-0812">Transmembrane</keyword>
<organism evidence="2 3">
    <name type="scientific">Rudanella paleaurantiibacter</name>
    <dbReference type="NCBI Taxonomy" id="2614655"/>
    <lineage>
        <taxon>Bacteria</taxon>
        <taxon>Pseudomonadati</taxon>
        <taxon>Bacteroidota</taxon>
        <taxon>Cytophagia</taxon>
        <taxon>Cytophagales</taxon>
        <taxon>Cytophagaceae</taxon>
        <taxon>Rudanella</taxon>
    </lineage>
</organism>
<reference evidence="2 3" key="1">
    <citation type="submission" date="2019-10" db="EMBL/GenBank/DDBJ databases">
        <title>Rudanella paleaurantiibacter sp. nov., isolated from sludge.</title>
        <authorList>
            <person name="Xu S.Q."/>
        </authorList>
    </citation>
    <scope>NUCLEOTIDE SEQUENCE [LARGE SCALE GENOMIC DNA]</scope>
    <source>
        <strain evidence="2 3">HX-22-17</strain>
    </source>
</reference>
<keyword evidence="3" id="KW-1185">Reference proteome</keyword>
<name>A0A7J5U3D2_9BACT</name>
<dbReference type="Proteomes" id="UP000488299">
    <property type="component" value="Unassembled WGS sequence"/>
</dbReference>
<keyword evidence="1" id="KW-1133">Transmembrane helix</keyword>
<gene>
    <name evidence="2" type="ORF">F5984_07230</name>
</gene>
<keyword evidence="1" id="KW-0472">Membrane</keyword>
<evidence type="ECO:0000313" key="3">
    <source>
        <dbReference type="Proteomes" id="UP000488299"/>
    </source>
</evidence>
<proteinExistence type="predicted"/>
<feature type="transmembrane region" description="Helical" evidence="1">
    <location>
        <begin position="142"/>
        <end position="163"/>
    </location>
</feature>
<dbReference type="GO" id="GO:0016787">
    <property type="term" value="F:hydrolase activity"/>
    <property type="evidence" value="ECO:0007669"/>
    <property type="project" value="UniProtKB-KW"/>
</dbReference>
<keyword evidence="2" id="KW-0378">Hydrolase</keyword>